<name>A0A5N8WKU4_9ACTN</name>
<dbReference type="EMBL" id="VMNX01000003">
    <property type="protein sequence ID" value="MPY47456.1"/>
    <property type="molecule type" value="Genomic_DNA"/>
</dbReference>
<comment type="caution">
    <text evidence="1">The sequence shown here is derived from an EMBL/GenBank/DDBJ whole genome shotgun (WGS) entry which is preliminary data.</text>
</comment>
<gene>
    <name evidence="1" type="ORF">FPZ41_02140</name>
</gene>
<sequence>MISAVQALAWAGAADRVADILQAPSREGGLRRGYEKDRARMEAAAGLWPYDPELAGRLVDDVLDGVHSDPCRTSYHCSLL</sequence>
<evidence type="ECO:0000313" key="1">
    <source>
        <dbReference type="EMBL" id="MPY47456.1"/>
    </source>
</evidence>
<dbReference type="AlphaFoldDB" id="A0A5N8WKU4"/>
<protein>
    <submittedName>
        <fullName evidence="1">Uncharacterized protein</fullName>
    </submittedName>
</protein>
<evidence type="ECO:0000313" key="2">
    <source>
        <dbReference type="Proteomes" id="UP000373149"/>
    </source>
</evidence>
<dbReference type="Proteomes" id="UP000373149">
    <property type="component" value="Unassembled WGS sequence"/>
</dbReference>
<dbReference type="RefSeq" id="WP_152858403.1">
    <property type="nucleotide sequence ID" value="NZ_VMNX01000003.1"/>
</dbReference>
<proteinExistence type="predicted"/>
<organism evidence="1 2">
    <name type="scientific">Streptomyces acidicola</name>
    <dbReference type="NCBI Taxonomy" id="2596892"/>
    <lineage>
        <taxon>Bacteria</taxon>
        <taxon>Bacillati</taxon>
        <taxon>Actinomycetota</taxon>
        <taxon>Actinomycetes</taxon>
        <taxon>Kitasatosporales</taxon>
        <taxon>Streptomycetaceae</taxon>
        <taxon>Streptomyces</taxon>
    </lineage>
</organism>
<keyword evidence="2" id="KW-1185">Reference proteome</keyword>
<accession>A0A5N8WKU4</accession>
<reference evidence="1 2" key="1">
    <citation type="submission" date="2019-09" db="EMBL/GenBank/DDBJ databases">
        <authorList>
            <person name="Duangmal K."/>
            <person name="Teo W.F.A."/>
            <person name="Lipun K."/>
        </authorList>
    </citation>
    <scope>NUCLEOTIDE SEQUENCE [LARGE SCALE GENOMIC DNA]</scope>
    <source>
        <strain evidence="1 2">K1PN6</strain>
    </source>
</reference>